<dbReference type="Ensembl" id="ENSOART00020019251.2">
    <property type="protein sequence ID" value="ENSOARP00020015922.2"/>
    <property type="gene ID" value="ENSOARG00020012618.2"/>
</dbReference>
<reference evidence="1" key="3">
    <citation type="submission" date="2025-09" db="UniProtKB">
        <authorList>
            <consortium name="Ensembl"/>
        </authorList>
    </citation>
    <scope>IDENTIFICATION</scope>
</reference>
<name>A0AC11BJK3_SHEEP</name>
<gene>
    <name evidence="1" type="primary">TIMM22</name>
</gene>
<reference evidence="1" key="2">
    <citation type="submission" date="2025-08" db="UniProtKB">
        <authorList>
            <consortium name="Ensembl"/>
        </authorList>
    </citation>
    <scope>IDENTIFICATION</scope>
</reference>
<sequence length="267" mass="28755">MAATAPRAGGSAPEAAASAEAPLQYSLLLQYLVGDKRQPRLLEPGSLGGIPSPAKSEEQKMIERAMESCAFKAALACVGGFVLGGAFGVFTAGIDTNVGFDPKDPYRTPTAREVLKDMGQRGMSYAKNFAIVGAMFSCTECLVESYRGRSDWKNSVISGCITGGAIGFRGWTGWIFFRKGRGTEIKLPTSAGSLKSKSSRKTSISALLTMPKPLTVWITINWKILREMGIPDHLTCLLRNLYAGQEATVRTGHGTRLVPNRKRSTSR</sequence>
<protein>
    <submittedName>
        <fullName evidence="1">Translocase of inner mitochondrial membrane 22</fullName>
    </submittedName>
</protein>
<proteinExistence type="predicted"/>
<evidence type="ECO:0000313" key="1">
    <source>
        <dbReference type="Ensembl" id="ENSOARP00020015922.2"/>
    </source>
</evidence>
<accession>A0AC11BJK3</accession>
<reference evidence="1" key="1">
    <citation type="submission" date="2020-11" db="EMBL/GenBank/DDBJ databases">
        <authorList>
            <person name="Davenport K.M."/>
            <person name="Bickhart D.M."/>
            <person name="Smith T.P.L."/>
            <person name="Murdoch B.M."/>
            <person name="Rosen B.D."/>
        </authorList>
    </citation>
    <scope>NUCLEOTIDE SEQUENCE [LARGE SCALE GENOMIC DNA]</scope>
    <source>
        <strain evidence="1">OAR_USU_Benz2616</strain>
    </source>
</reference>
<organism evidence="1">
    <name type="scientific">Ovis aries</name>
    <name type="common">Sheep</name>
    <dbReference type="NCBI Taxonomy" id="9940"/>
    <lineage>
        <taxon>Eukaryota</taxon>
        <taxon>Metazoa</taxon>
        <taxon>Chordata</taxon>
        <taxon>Craniata</taxon>
        <taxon>Vertebrata</taxon>
        <taxon>Euteleostomi</taxon>
        <taxon>Mammalia</taxon>
        <taxon>Eutheria</taxon>
        <taxon>Laurasiatheria</taxon>
        <taxon>Artiodactyla</taxon>
        <taxon>Ruminantia</taxon>
        <taxon>Pecora</taxon>
        <taxon>Bovidae</taxon>
        <taxon>Caprinae</taxon>
        <taxon>Ovis</taxon>
    </lineage>
</organism>